<dbReference type="KEGG" id="psel:GM415_04475"/>
<evidence type="ECO:0000313" key="3">
    <source>
        <dbReference type="Proteomes" id="UP000428328"/>
    </source>
</evidence>
<evidence type="ECO:0000256" key="1">
    <source>
        <dbReference type="ARBA" id="ARBA00005260"/>
    </source>
</evidence>
<dbReference type="GO" id="GO:0003677">
    <property type="term" value="F:DNA binding"/>
    <property type="evidence" value="ECO:0007669"/>
    <property type="project" value="InterPro"/>
</dbReference>
<dbReference type="EMBL" id="CP046400">
    <property type="protein sequence ID" value="QGY39406.1"/>
    <property type="molecule type" value="Genomic_DNA"/>
</dbReference>
<dbReference type="PANTHER" id="PTHR33677">
    <property type="entry name" value="TRANSCRIPTIONAL REPRESSOR FRMR-RELATED"/>
    <property type="match status" value="1"/>
</dbReference>
<dbReference type="GO" id="GO:0046872">
    <property type="term" value="F:metal ion binding"/>
    <property type="evidence" value="ECO:0007669"/>
    <property type="project" value="InterPro"/>
</dbReference>
<dbReference type="InterPro" id="IPR003735">
    <property type="entry name" value="Metal_Tscrpt_repr"/>
</dbReference>
<dbReference type="GO" id="GO:0045892">
    <property type="term" value="P:negative regulation of DNA-templated transcription"/>
    <property type="evidence" value="ECO:0007669"/>
    <property type="project" value="UniProtKB-ARBA"/>
</dbReference>
<dbReference type="InterPro" id="IPR038390">
    <property type="entry name" value="Metal_Tscrpt_repr_sf"/>
</dbReference>
<dbReference type="Pfam" id="PF02583">
    <property type="entry name" value="Trns_repr_metal"/>
    <property type="match status" value="1"/>
</dbReference>
<dbReference type="Gene3D" id="1.20.58.1000">
    <property type="entry name" value="Metal-sensitive repressor, helix protomer"/>
    <property type="match status" value="1"/>
</dbReference>
<dbReference type="AlphaFoldDB" id="A0A6I6J9A6"/>
<protein>
    <submittedName>
        <fullName evidence="2">Metal-sensing transcriptional repressor</fullName>
    </submittedName>
</protein>
<sequence>MNGTASEIEQERLKKNVLARMKRIEGQVRGIQRMIEDGKECEEILVQVRAVRSALQSANKLILKRYMIRCHHDAMINGTNPEDSLDKFIKVLTGFLDG</sequence>
<keyword evidence="3" id="KW-1185">Reference proteome</keyword>
<name>A0A6I6J9A6_9BACT</name>
<dbReference type="CDD" id="cd10148">
    <property type="entry name" value="CsoR-like_DUF156"/>
    <property type="match status" value="1"/>
</dbReference>
<proteinExistence type="inferred from homology"/>
<dbReference type="Proteomes" id="UP000428328">
    <property type="component" value="Chromosome"/>
</dbReference>
<gene>
    <name evidence="2" type="ORF">GM415_04475</name>
</gene>
<dbReference type="PANTHER" id="PTHR33677:SF5">
    <property type="entry name" value="TRANSCRIPTIONAL REPRESSOR FRMR"/>
    <property type="match status" value="1"/>
</dbReference>
<accession>A0A6I6J9A6</accession>
<organism evidence="2 3">
    <name type="scientific">Pseudodesulfovibrio cashew</name>
    <dbReference type="NCBI Taxonomy" id="2678688"/>
    <lineage>
        <taxon>Bacteria</taxon>
        <taxon>Pseudomonadati</taxon>
        <taxon>Thermodesulfobacteriota</taxon>
        <taxon>Desulfovibrionia</taxon>
        <taxon>Desulfovibrionales</taxon>
        <taxon>Desulfovibrionaceae</taxon>
    </lineage>
</organism>
<reference evidence="2 3" key="1">
    <citation type="submission" date="2019-11" db="EMBL/GenBank/DDBJ databases">
        <authorList>
            <person name="Zheng R.K."/>
            <person name="Sun C.M."/>
        </authorList>
    </citation>
    <scope>NUCLEOTIDE SEQUENCE [LARGE SCALE GENOMIC DNA]</scope>
    <source>
        <strain evidence="2 3">SRB007</strain>
    </source>
</reference>
<evidence type="ECO:0000313" key="2">
    <source>
        <dbReference type="EMBL" id="QGY39406.1"/>
    </source>
</evidence>
<comment type="similarity">
    <text evidence="1">Belongs to the FrmR/RcnR family.</text>
</comment>
<dbReference type="RefSeq" id="WP_158946632.1">
    <property type="nucleotide sequence ID" value="NZ_CP046400.1"/>
</dbReference>